<feature type="domain" description="YgjP-like metallopeptidase" evidence="2">
    <location>
        <begin position="51"/>
        <end position="249"/>
    </location>
</feature>
<feature type="compositionally biased region" description="Low complexity" evidence="1">
    <location>
        <begin position="13"/>
        <end position="28"/>
    </location>
</feature>
<dbReference type="InterPro" id="IPR002725">
    <property type="entry name" value="YgjP-like_metallopeptidase"/>
</dbReference>
<gene>
    <name evidence="3" type="ORF">SAMN05421720_103265</name>
</gene>
<dbReference type="CDD" id="cd07344">
    <property type="entry name" value="M48_yhfN_like"/>
    <property type="match status" value="1"/>
</dbReference>
<dbReference type="RefSeq" id="WP_245699107.1">
    <property type="nucleotide sequence ID" value="NZ_FNAP01000003.1"/>
</dbReference>
<accession>A0A1G7AER9</accession>
<dbReference type="Proteomes" id="UP000199412">
    <property type="component" value="Unassembled WGS sequence"/>
</dbReference>
<dbReference type="EMBL" id="FNAP01000003">
    <property type="protein sequence ID" value="SDE12366.1"/>
    <property type="molecule type" value="Genomic_DNA"/>
</dbReference>
<feature type="region of interest" description="Disordered" evidence="1">
    <location>
        <begin position="1"/>
        <end position="28"/>
    </location>
</feature>
<dbReference type="AlphaFoldDB" id="A0A1G7AER9"/>
<proteinExistence type="predicted"/>
<keyword evidence="4" id="KW-1185">Reference proteome</keyword>
<dbReference type="STRING" id="69960.SAMN05421720_103265"/>
<evidence type="ECO:0000313" key="4">
    <source>
        <dbReference type="Proteomes" id="UP000199412"/>
    </source>
</evidence>
<evidence type="ECO:0000256" key="1">
    <source>
        <dbReference type="SAM" id="MobiDB-lite"/>
    </source>
</evidence>
<evidence type="ECO:0000259" key="2">
    <source>
        <dbReference type="Pfam" id="PF01863"/>
    </source>
</evidence>
<evidence type="ECO:0000313" key="3">
    <source>
        <dbReference type="EMBL" id="SDE12366.1"/>
    </source>
</evidence>
<protein>
    <recommendedName>
        <fullName evidence="2">YgjP-like metallopeptidase domain-containing protein</fullName>
    </recommendedName>
</protein>
<dbReference type="PANTHER" id="PTHR30399:SF1">
    <property type="entry name" value="UTP PYROPHOSPHATASE"/>
    <property type="match status" value="1"/>
</dbReference>
<organism evidence="3 4">
    <name type="scientific">Rhodospira trueperi</name>
    <dbReference type="NCBI Taxonomy" id="69960"/>
    <lineage>
        <taxon>Bacteria</taxon>
        <taxon>Pseudomonadati</taxon>
        <taxon>Pseudomonadota</taxon>
        <taxon>Alphaproteobacteria</taxon>
        <taxon>Rhodospirillales</taxon>
        <taxon>Rhodospirillaceae</taxon>
        <taxon>Rhodospira</taxon>
    </lineage>
</organism>
<reference evidence="3 4" key="1">
    <citation type="submission" date="2016-10" db="EMBL/GenBank/DDBJ databases">
        <authorList>
            <person name="de Groot N.N."/>
        </authorList>
    </citation>
    <scope>NUCLEOTIDE SEQUENCE [LARGE SCALE GENOMIC DNA]</scope>
    <source>
        <strain evidence="3 4">ATCC 700224</strain>
    </source>
</reference>
<dbReference type="PANTHER" id="PTHR30399">
    <property type="entry name" value="UNCHARACTERIZED PROTEIN YGJP"/>
    <property type="match status" value="1"/>
</dbReference>
<sequence length="269" mass="29955">MSGARRRWGGPRLGSRLGPPPAAIEETAAPPVRLGDREIPVVTRVNPRARRIALKVDAVADRVVLVIPHRRHAARALRFLDGKTEWVRERLGRLPPPETLADGATVPILGVPHRIRHRPEARRGVWIQDGALCVSGRAEHLPRRVLDWLRARAREEISARVAAHADRLQVSPGRITLRDTRSRWGSCSPSGGLSFSWRLVMAPDWVLDYVTAHEVAHLREMNHAPAFWRHVETLAPGLRGPARTWLREHAAALHRIGGATGSTRRTTTG</sequence>
<dbReference type="Gene3D" id="3.30.2010.10">
    <property type="entry name" value="Metalloproteases ('zincins'), catalytic domain"/>
    <property type="match status" value="1"/>
</dbReference>
<dbReference type="InterPro" id="IPR053136">
    <property type="entry name" value="UTP_pyrophosphatase-like"/>
</dbReference>
<name>A0A1G7AER9_9PROT</name>
<dbReference type="Pfam" id="PF01863">
    <property type="entry name" value="YgjP-like"/>
    <property type="match status" value="1"/>
</dbReference>